<gene>
    <name evidence="4" type="ORF">NCTC10146_00136</name>
</gene>
<protein>
    <submittedName>
        <fullName evidence="4">Uncharacterized BCR, YhbC family COG0779</fullName>
    </submittedName>
</protein>
<dbReference type="GO" id="GO:0006412">
    <property type="term" value="P:translation"/>
    <property type="evidence" value="ECO:0007669"/>
    <property type="project" value="TreeGrafter"/>
</dbReference>
<dbReference type="PANTHER" id="PTHR33867">
    <property type="entry name" value="RIBOSOME MATURATION FACTOR RIMP"/>
    <property type="match status" value="1"/>
</dbReference>
<dbReference type="PANTHER" id="PTHR33867:SF1">
    <property type="entry name" value="RIBOSOME MATURATION FACTOR RIMP"/>
    <property type="match status" value="1"/>
</dbReference>
<dbReference type="EMBL" id="LR215010">
    <property type="protein sequence ID" value="VEU68688.1"/>
    <property type="molecule type" value="Genomic_DNA"/>
</dbReference>
<dbReference type="GO" id="GO:0005829">
    <property type="term" value="C:cytosol"/>
    <property type="evidence" value="ECO:0007669"/>
    <property type="project" value="TreeGrafter"/>
</dbReference>
<dbReference type="Gene3D" id="3.30.300.70">
    <property type="entry name" value="RimP-like superfamily, N-terminal"/>
    <property type="match status" value="1"/>
</dbReference>
<dbReference type="SUPFAM" id="SSF75420">
    <property type="entry name" value="YhbC-like, N-terminal domain"/>
    <property type="match status" value="1"/>
</dbReference>
<dbReference type="Pfam" id="PF02576">
    <property type="entry name" value="RimP_N"/>
    <property type="match status" value="1"/>
</dbReference>
<dbReference type="InterPro" id="IPR035956">
    <property type="entry name" value="RimP_N_sf"/>
</dbReference>
<evidence type="ECO:0000313" key="5">
    <source>
        <dbReference type="Proteomes" id="UP000290495"/>
    </source>
</evidence>
<sequence length="142" mass="16563">MDYKKMLSDKFGDLILSAKQTNTFGKTLEVVVDFTDLKKVEEISKEISEFLDSQDWFSDEYFLEVLSKGEDIEISIQNISNYIGKDLKIFFAKSFEGNESIIAKLLDTNEEEIKVQWNKKGNIRKISLKKNAIQKIEKYIKF</sequence>
<dbReference type="Gene3D" id="2.30.30.180">
    <property type="entry name" value="Ribosome maturation factor RimP, C-terminal domain"/>
    <property type="match status" value="1"/>
</dbReference>
<evidence type="ECO:0000313" key="4">
    <source>
        <dbReference type="EMBL" id="VEU68688.1"/>
    </source>
</evidence>
<proteinExistence type="predicted"/>
<feature type="domain" description="Ribosome maturation factor RimP N-terminal" evidence="3">
    <location>
        <begin position="26"/>
        <end position="69"/>
    </location>
</feature>
<evidence type="ECO:0000259" key="3">
    <source>
        <dbReference type="Pfam" id="PF02576"/>
    </source>
</evidence>
<dbReference type="Proteomes" id="UP000290495">
    <property type="component" value="Chromosome"/>
</dbReference>
<evidence type="ECO:0000256" key="1">
    <source>
        <dbReference type="ARBA" id="ARBA00022490"/>
    </source>
</evidence>
<organism evidence="4 5">
    <name type="scientific">Mycoplasmopsis canis</name>
    <dbReference type="NCBI Taxonomy" id="29555"/>
    <lineage>
        <taxon>Bacteria</taxon>
        <taxon>Bacillati</taxon>
        <taxon>Mycoplasmatota</taxon>
        <taxon>Mycoplasmoidales</taxon>
        <taxon>Metamycoplasmataceae</taxon>
        <taxon>Mycoplasmopsis</taxon>
    </lineage>
</organism>
<keyword evidence="2" id="KW-0690">Ribosome biogenesis</keyword>
<dbReference type="AlphaFoldDB" id="A0A449AQ61"/>
<accession>A0A449AQ61</accession>
<dbReference type="InterPro" id="IPR003728">
    <property type="entry name" value="Ribosome_maturation_RimP"/>
</dbReference>
<dbReference type="RefSeq" id="WP_004794446.1">
    <property type="nucleotide sequence ID" value="NZ_LR215010.1"/>
</dbReference>
<reference evidence="4 5" key="1">
    <citation type="submission" date="2019-01" db="EMBL/GenBank/DDBJ databases">
        <authorList>
            <consortium name="Pathogen Informatics"/>
        </authorList>
    </citation>
    <scope>NUCLEOTIDE SEQUENCE [LARGE SCALE GENOMIC DNA]</scope>
    <source>
        <strain evidence="4 5">NCTC10146</strain>
    </source>
</reference>
<dbReference type="InterPro" id="IPR028989">
    <property type="entry name" value="RimP_N"/>
</dbReference>
<name>A0A449AQ61_9BACT</name>
<dbReference type="GO" id="GO:0000028">
    <property type="term" value="P:ribosomal small subunit assembly"/>
    <property type="evidence" value="ECO:0007669"/>
    <property type="project" value="TreeGrafter"/>
</dbReference>
<keyword evidence="1" id="KW-0963">Cytoplasm</keyword>
<evidence type="ECO:0000256" key="2">
    <source>
        <dbReference type="ARBA" id="ARBA00022517"/>
    </source>
</evidence>